<dbReference type="VEuPathDB" id="FungiDB:CIHG_08194"/>
<evidence type="ECO:0000256" key="5">
    <source>
        <dbReference type="ARBA" id="ARBA00022692"/>
    </source>
</evidence>
<keyword evidence="7 10" id="KW-1133">Transmembrane helix</keyword>
<accession>A0A0J8S1Y1</accession>
<dbReference type="PANTHER" id="PTHR31646:SF1">
    <property type="entry name" value="ALPHA-1,2-MANNOSYLTRANSFERASE MNN2"/>
    <property type="match status" value="1"/>
</dbReference>
<evidence type="ECO:0000256" key="4">
    <source>
        <dbReference type="ARBA" id="ARBA00022679"/>
    </source>
</evidence>
<evidence type="ECO:0008006" key="13">
    <source>
        <dbReference type="Google" id="ProtNLM"/>
    </source>
</evidence>
<evidence type="ECO:0000256" key="7">
    <source>
        <dbReference type="ARBA" id="ARBA00022989"/>
    </source>
</evidence>
<evidence type="ECO:0000313" key="12">
    <source>
        <dbReference type="Proteomes" id="UP000054563"/>
    </source>
</evidence>
<evidence type="ECO:0000256" key="3">
    <source>
        <dbReference type="ARBA" id="ARBA00009105"/>
    </source>
</evidence>
<dbReference type="SUPFAM" id="SSF53448">
    <property type="entry name" value="Nucleotide-diphospho-sugar transferases"/>
    <property type="match status" value="1"/>
</dbReference>
<evidence type="ECO:0000313" key="11">
    <source>
        <dbReference type="EMBL" id="KMU90384.1"/>
    </source>
</evidence>
<dbReference type="PANTHER" id="PTHR31646">
    <property type="entry name" value="ALPHA-1,2-MANNOSYLTRANSFERASE MNN2"/>
    <property type="match status" value="1"/>
</dbReference>
<evidence type="ECO:0000256" key="2">
    <source>
        <dbReference type="ARBA" id="ARBA00004922"/>
    </source>
</evidence>
<organism evidence="11 12">
    <name type="scientific">Coccidioides immitis H538.4</name>
    <dbReference type="NCBI Taxonomy" id="396776"/>
    <lineage>
        <taxon>Eukaryota</taxon>
        <taxon>Fungi</taxon>
        <taxon>Dikarya</taxon>
        <taxon>Ascomycota</taxon>
        <taxon>Pezizomycotina</taxon>
        <taxon>Eurotiomycetes</taxon>
        <taxon>Eurotiomycetidae</taxon>
        <taxon>Onygenales</taxon>
        <taxon>Onygenaceae</taxon>
        <taxon>Coccidioides</taxon>
    </lineage>
</organism>
<dbReference type="InterPro" id="IPR022751">
    <property type="entry name" value="Alpha_mannosyltransferase"/>
</dbReference>
<dbReference type="GO" id="GO:0000139">
    <property type="term" value="C:Golgi membrane"/>
    <property type="evidence" value="ECO:0007669"/>
    <property type="project" value="UniProtKB-SubCell"/>
</dbReference>
<evidence type="ECO:0000256" key="8">
    <source>
        <dbReference type="ARBA" id="ARBA00023034"/>
    </source>
</evidence>
<keyword evidence="4" id="KW-0808">Transferase</keyword>
<dbReference type="OrthoDB" id="4484309at2759"/>
<sequence length="397" mass="44785">MVREIHVVSSGVLWLRVLILSLTGLILFLWLLVPGSSSTIKNTISITTSNHASAGTLAERQVDFWRSLLPVLESAAPNCPSPKRNGTTGAIGFDAANPPERPVRIEMLDTDILQMRDAHSQFLQKIRETPGLRPVYVPKTRGIVYAAGGKYLPVFAIGLRMLRRTGSQLPVELFLKDKTEYEPRICNEVLPVLNAKCVVLADILESAVSNSTKVEVANYQLKAFAMLFSSFEDIVWIDADCFPLHKPENLLDSEPYTGTGMFDPIEEYKAHKHKNTKPPRSNAPQINHLARPRAFFIHAHFPKFNPATVFSNTSETKPTYKPDGSDSRAWLVDEDTIKAFGYDAEKAYWEEIKWVACNLENEFQSWKDKTGICNRVNQYWNNVFGGEQPDELNLWSM</sequence>
<proteinExistence type="inferred from homology"/>
<keyword evidence="6" id="KW-0735">Signal-anchor</keyword>
<reference evidence="12" key="1">
    <citation type="journal article" date="2010" name="Genome Res.">
        <title>Population genomic sequencing of Coccidioides fungi reveals recent hybridization and transposon control.</title>
        <authorList>
            <person name="Neafsey D.E."/>
            <person name="Barker B.M."/>
            <person name="Sharpton T.J."/>
            <person name="Stajich J.E."/>
            <person name="Park D.J."/>
            <person name="Whiston E."/>
            <person name="Hung C.-Y."/>
            <person name="McMahan C."/>
            <person name="White J."/>
            <person name="Sykes S."/>
            <person name="Heiman D."/>
            <person name="Young S."/>
            <person name="Zeng Q."/>
            <person name="Abouelleil A."/>
            <person name="Aftuck L."/>
            <person name="Bessette D."/>
            <person name="Brown A."/>
            <person name="FitzGerald M."/>
            <person name="Lui A."/>
            <person name="Macdonald J.P."/>
            <person name="Priest M."/>
            <person name="Orbach M.J."/>
            <person name="Galgiani J.N."/>
            <person name="Kirkland T.N."/>
            <person name="Cole G.T."/>
            <person name="Birren B.W."/>
            <person name="Henn M.R."/>
            <person name="Taylor J.W."/>
            <person name="Rounsley S.D."/>
        </authorList>
    </citation>
    <scope>NUCLEOTIDE SEQUENCE [LARGE SCALE GENOMIC DNA]</scope>
    <source>
        <strain evidence="12">H538.4</strain>
    </source>
</reference>
<keyword evidence="5 10" id="KW-0812">Transmembrane</keyword>
<gene>
    <name evidence="11" type="ORF">CIHG_08194</name>
</gene>
<keyword evidence="9 10" id="KW-0472">Membrane</keyword>
<dbReference type="InterPro" id="IPR029044">
    <property type="entry name" value="Nucleotide-diphossugar_trans"/>
</dbReference>
<evidence type="ECO:0000256" key="1">
    <source>
        <dbReference type="ARBA" id="ARBA00004323"/>
    </source>
</evidence>
<keyword evidence="8" id="KW-0333">Golgi apparatus</keyword>
<comment type="similarity">
    <text evidence="3">Belongs to the MNN1/MNT family.</text>
</comment>
<comment type="pathway">
    <text evidence="2">Protein modification; protein glycosylation.</text>
</comment>
<name>A0A0J8S1Y1_COCIT</name>
<dbReference type="GO" id="GO:0000026">
    <property type="term" value="F:alpha-1,2-mannosyltransferase activity"/>
    <property type="evidence" value="ECO:0007669"/>
    <property type="project" value="TreeGrafter"/>
</dbReference>
<dbReference type="AlphaFoldDB" id="A0A0J8S1Y1"/>
<feature type="transmembrane region" description="Helical" evidence="10">
    <location>
        <begin position="12"/>
        <end position="33"/>
    </location>
</feature>
<evidence type="ECO:0000256" key="6">
    <source>
        <dbReference type="ARBA" id="ARBA00022968"/>
    </source>
</evidence>
<evidence type="ECO:0000256" key="10">
    <source>
        <dbReference type="SAM" id="Phobius"/>
    </source>
</evidence>
<dbReference type="Proteomes" id="UP000054563">
    <property type="component" value="Unassembled WGS sequence"/>
</dbReference>
<dbReference type="EMBL" id="DS017021">
    <property type="protein sequence ID" value="KMU90384.1"/>
    <property type="molecule type" value="Genomic_DNA"/>
</dbReference>
<dbReference type="STRING" id="396776.A0A0J8S1Y1"/>
<dbReference type="eggNOG" id="ENOG502QQ16">
    <property type="taxonomic scope" value="Eukaryota"/>
</dbReference>
<evidence type="ECO:0000256" key="9">
    <source>
        <dbReference type="ARBA" id="ARBA00023136"/>
    </source>
</evidence>
<comment type="subcellular location">
    <subcellularLocation>
        <location evidence="1">Golgi apparatus membrane</location>
        <topology evidence="1">Single-pass type II membrane protein</topology>
    </subcellularLocation>
</comment>
<dbReference type="Pfam" id="PF11051">
    <property type="entry name" value="Mannosyl_trans3"/>
    <property type="match status" value="1"/>
</dbReference>
<protein>
    <recommendedName>
        <fullName evidence="13">Alpha-1,2-mannosyltransferase</fullName>
    </recommendedName>
</protein>
<dbReference type="GO" id="GO:0046354">
    <property type="term" value="P:mannan biosynthetic process"/>
    <property type="evidence" value="ECO:0007669"/>
    <property type="project" value="TreeGrafter"/>
</dbReference>